<proteinExistence type="predicted"/>
<comment type="caution">
    <text evidence="1">The sequence shown here is derived from an EMBL/GenBank/DDBJ whole genome shotgun (WGS) entry which is preliminary data.</text>
</comment>
<organism evidence="1 2">
    <name type="scientific">Roseateles agri</name>
    <dbReference type="NCBI Taxonomy" id="3098619"/>
    <lineage>
        <taxon>Bacteria</taxon>
        <taxon>Pseudomonadati</taxon>
        <taxon>Pseudomonadota</taxon>
        <taxon>Betaproteobacteria</taxon>
        <taxon>Burkholderiales</taxon>
        <taxon>Sphaerotilaceae</taxon>
        <taxon>Roseateles</taxon>
    </lineage>
</organism>
<dbReference type="Proteomes" id="UP001285263">
    <property type="component" value="Unassembled WGS sequence"/>
</dbReference>
<protein>
    <recommendedName>
        <fullName evidence="3">Head decoration protein</fullName>
    </recommendedName>
</protein>
<gene>
    <name evidence="1" type="ORF">SNE35_28680</name>
</gene>
<accession>A0ABU5DQA7</accession>
<reference evidence="1 2" key="1">
    <citation type="submission" date="2023-11" db="EMBL/GenBank/DDBJ databases">
        <title>Paucibacter sp. nov., isolated from fresh soil in Korea.</title>
        <authorList>
            <person name="Le N.T.T."/>
        </authorList>
    </citation>
    <scope>NUCLEOTIDE SEQUENCE [LARGE SCALE GENOMIC DNA]</scope>
    <source>
        <strain evidence="1 2">R3-3</strain>
    </source>
</reference>
<evidence type="ECO:0008006" key="3">
    <source>
        <dbReference type="Google" id="ProtNLM"/>
    </source>
</evidence>
<name>A0ABU5DQA7_9BURK</name>
<evidence type="ECO:0000313" key="2">
    <source>
        <dbReference type="Proteomes" id="UP001285263"/>
    </source>
</evidence>
<sequence>MKDLMNRIHPLKVITPVVVTDNTAQVGTIIDRQGYSSLTYLIVTGTLADADATFTVLLEEGDQANLSDAAPVDDAFLLGTEALASFNFADDAETRKLGYVGGKRYTRLTITPSGNTGNAPIAAIAVLGSAALVPTPNPPV</sequence>
<dbReference type="RefSeq" id="WP_320426474.1">
    <property type="nucleotide sequence ID" value="NZ_JAXCLA010000010.1"/>
</dbReference>
<keyword evidence="2" id="KW-1185">Reference proteome</keyword>
<dbReference type="EMBL" id="JAXCLA010000010">
    <property type="protein sequence ID" value="MDY0748510.1"/>
    <property type="molecule type" value="Genomic_DNA"/>
</dbReference>
<evidence type="ECO:0000313" key="1">
    <source>
        <dbReference type="EMBL" id="MDY0748510.1"/>
    </source>
</evidence>